<dbReference type="eggNOG" id="ENOG502Z7QC">
    <property type="taxonomic scope" value="Bacteria"/>
</dbReference>
<dbReference type="EMBL" id="CP003389">
    <property type="protein sequence ID" value="AFE04738.1"/>
    <property type="molecule type" value="Genomic_DNA"/>
</dbReference>
<reference evidence="2" key="2">
    <citation type="submission" date="2012-03" db="EMBL/GenBank/DDBJ databases">
        <title>Genome sequence of the fruiting myxobacterium Corallococcus coralloides DSM 2259.</title>
        <authorList>
            <person name="Huntley S."/>
            <person name="Zhang Y."/>
            <person name="Treuner-Lange A."/>
            <person name="Sensen C.W."/>
            <person name="Sogaard-Andersen L."/>
        </authorList>
    </citation>
    <scope>NUCLEOTIDE SEQUENCE [LARGE SCALE GENOMIC DNA]</scope>
    <source>
        <strain evidence="2">ATCC 25202 / DSM 2259 / NBRC 100086 / M2</strain>
    </source>
</reference>
<dbReference type="RefSeq" id="WP_014395425.1">
    <property type="nucleotide sequence ID" value="NC_017030.1"/>
</dbReference>
<keyword evidence="2" id="KW-1185">Reference proteome</keyword>
<dbReference type="KEGG" id="ccx:COCOR_02600"/>
<dbReference type="InParanoid" id="H8MSD2"/>
<dbReference type="HOGENOM" id="CLU_062259_0_0_7"/>
<dbReference type="STRING" id="1144275.COCOR_02600"/>
<dbReference type="Pfam" id="PF12294">
    <property type="entry name" value="DUF3626"/>
    <property type="match status" value="2"/>
</dbReference>
<evidence type="ECO:0000313" key="1">
    <source>
        <dbReference type="EMBL" id="AFE04738.1"/>
    </source>
</evidence>
<evidence type="ECO:0000313" key="2">
    <source>
        <dbReference type="Proteomes" id="UP000007587"/>
    </source>
</evidence>
<reference evidence="1 2" key="1">
    <citation type="journal article" date="2012" name="J. Bacteriol.">
        <title>Complete Genome Sequence of the Fruiting Myxobacterium Corallococcus coralloides DSM 2259.</title>
        <authorList>
            <person name="Huntley S."/>
            <person name="Zhang Y."/>
            <person name="Treuner-Lange A."/>
            <person name="Kneip S."/>
            <person name="Sensen C.W."/>
            <person name="Sogaard-Andersen L."/>
        </authorList>
    </citation>
    <scope>NUCLEOTIDE SEQUENCE [LARGE SCALE GENOMIC DNA]</scope>
    <source>
        <strain evidence="2">ATCC 25202 / DSM 2259 / NBRC 100086 / M2</strain>
    </source>
</reference>
<dbReference type="Proteomes" id="UP000007587">
    <property type="component" value="Chromosome"/>
</dbReference>
<protein>
    <recommendedName>
        <fullName evidence="3">DUF3626 domain-containing protein</fullName>
    </recommendedName>
</protein>
<evidence type="ECO:0008006" key="3">
    <source>
        <dbReference type="Google" id="ProtNLM"/>
    </source>
</evidence>
<dbReference type="OrthoDB" id="3770261at2"/>
<sequence length="289" mass="32703">MRSRHPALEHVHQQARGGPMDRQLRVTLHFHPDVLFEGGGILTAMRRDARYRSQFETRTSNGGLTAFPDGARWRWESRLFNGFYDARHGSERPKYGSLNFRSDAHGGSPRFGSSYFRLTEPALDRSSFCFPDSVFEPTSFGTSERMALIGLAEATPFEDPLDGYVEAHVHGDLRIPEDIEALVLDPSYQGTPIEDEARALGVRVEWHPGYAVTLNELRPHASYRGEDILRLAEQLADDERLTPFILGRARADASVDPQALKKVWHCLARFRRSWEGLKNKGPESLGFPQ</sequence>
<gene>
    <name evidence="1" type="ordered locus">COCOR_02600</name>
</gene>
<name>H8MSD2_CORCM</name>
<proteinExistence type="predicted"/>
<dbReference type="InterPro" id="IPR022074">
    <property type="entry name" value="DUF3626"/>
</dbReference>
<dbReference type="AlphaFoldDB" id="H8MSD2"/>
<organism evidence="1 2">
    <name type="scientific">Corallococcus coralloides (strain ATCC 25202 / DSM 2259 / NBRC 100086 / M2)</name>
    <name type="common">Myxococcus coralloides</name>
    <dbReference type="NCBI Taxonomy" id="1144275"/>
    <lineage>
        <taxon>Bacteria</taxon>
        <taxon>Pseudomonadati</taxon>
        <taxon>Myxococcota</taxon>
        <taxon>Myxococcia</taxon>
        <taxon>Myxococcales</taxon>
        <taxon>Cystobacterineae</taxon>
        <taxon>Myxococcaceae</taxon>
        <taxon>Corallococcus</taxon>
    </lineage>
</organism>
<accession>H8MSD2</accession>